<dbReference type="SUPFAM" id="SSF47954">
    <property type="entry name" value="Cyclin-like"/>
    <property type="match status" value="2"/>
</dbReference>
<organism evidence="7 8">
    <name type="scientific">Tribolium castaneum</name>
    <name type="common">Red flour beetle</name>
    <dbReference type="NCBI Taxonomy" id="7070"/>
    <lineage>
        <taxon>Eukaryota</taxon>
        <taxon>Metazoa</taxon>
        <taxon>Ecdysozoa</taxon>
        <taxon>Arthropoda</taxon>
        <taxon>Hexapoda</taxon>
        <taxon>Insecta</taxon>
        <taxon>Pterygota</taxon>
        <taxon>Neoptera</taxon>
        <taxon>Endopterygota</taxon>
        <taxon>Coleoptera</taxon>
        <taxon>Polyphaga</taxon>
        <taxon>Cucujiformia</taxon>
        <taxon>Tenebrionidae</taxon>
        <taxon>Tenebrionidae incertae sedis</taxon>
        <taxon>Tribolium</taxon>
    </lineage>
</organism>
<dbReference type="eggNOG" id="KOG0654">
    <property type="taxonomic scope" value="Eukaryota"/>
</dbReference>
<dbReference type="EMBL" id="KQ971361">
    <property type="protein sequence ID" value="EFA08020.1"/>
    <property type="molecule type" value="Genomic_DNA"/>
</dbReference>
<dbReference type="PhylomeDB" id="D6WX89"/>
<comment type="similarity">
    <text evidence="4">Belongs to the cyclin family.</text>
</comment>
<reference evidence="7 8" key="2">
    <citation type="journal article" date="2010" name="Nucleic Acids Res.">
        <title>BeetleBase in 2010: revisions to provide comprehensive genomic information for Tribolium castaneum.</title>
        <authorList>
            <person name="Kim H.S."/>
            <person name="Murphy T."/>
            <person name="Xia J."/>
            <person name="Caragea D."/>
            <person name="Park Y."/>
            <person name="Beeman R.W."/>
            <person name="Lorenzen M.D."/>
            <person name="Butcher S."/>
            <person name="Manak J.R."/>
            <person name="Brown S.J."/>
        </authorList>
    </citation>
    <scope>GENOME REANNOTATION</scope>
    <source>
        <strain evidence="7 8">Georgia GA2</strain>
    </source>
</reference>
<evidence type="ECO:0000256" key="1">
    <source>
        <dbReference type="ARBA" id="ARBA00022618"/>
    </source>
</evidence>
<dbReference type="InterPro" id="IPR039361">
    <property type="entry name" value="Cyclin"/>
</dbReference>
<evidence type="ECO:0000313" key="7">
    <source>
        <dbReference type="EMBL" id="EFA08020.1"/>
    </source>
</evidence>
<dbReference type="Pfam" id="PF02984">
    <property type="entry name" value="Cyclin_C"/>
    <property type="match status" value="1"/>
</dbReference>
<dbReference type="GO" id="GO:0016538">
    <property type="term" value="F:cyclin-dependent protein serine/threonine kinase regulator activity"/>
    <property type="evidence" value="ECO:0000318"/>
    <property type="project" value="GO_Central"/>
</dbReference>
<keyword evidence="8" id="KW-1185">Reference proteome</keyword>
<dbReference type="PANTHER" id="PTHR10177">
    <property type="entry name" value="CYCLINS"/>
    <property type="match status" value="1"/>
</dbReference>
<sequence>MATFQIHEDVYSTLAENKKPKNFEPVKSLKSNIPRVALQPIHTFQQNAKRPKPVEKDEAVKMPPVSTTVVSPAQVEWPVKTIRLKPVFKKNNLIAKANSFEKEYEDEILEYLFGFEKRAQIIKPYYMTKQLHLNWEMRSVLVDWLVSVAHEYKMSNNTVHLTVNYLDRFLSNISVIRSKFQLVGATAMMIAGKVEDVYPPDSKEWSYLTRDAFSVNEIHKMEQFMLRVLNFEMNPPTILDFIKRLCSKHKVDKKTTYLAMYLSELVLLEGDEYLQHFPSKLAAASLALARHTLAKPEPWNRKLEETAGYTLKQLSPVVQKQHKTFKSSPFKEQQAIQKKYASVKYQRVALLKPRILQLDDEE</sequence>
<dbReference type="SMART" id="SM00385">
    <property type="entry name" value="CYCLIN"/>
    <property type="match status" value="2"/>
</dbReference>
<dbReference type="InterPro" id="IPR004367">
    <property type="entry name" value="Cyclin_C-dom"/>
</dbReference>
<dbReference type="FunFam" id="1.10.472.10:FF:000221">
    <property type="entry name" value="G1/S-specific cyclin e2-like protein"/>
    <property type="match status" value="1"/>
</dbReference>
<evidence type="ECO:0000256" key="3">
    <source>
        <dbReference type="ARBA" id="ARBA00023306"/>
    </source>
</evidence>
<dbReference type="Proteomes" id="UP000007266">
    <property type="component" value="Linkage group 8"/>
</dbReference>
<dbReference type="InParanoid" id="D6WX89"/>
<dbReference type="GO" id="GO:0097124">
    <property type="term" value="C:cyclin A2-CDK2 complex"/>
    <property type="evidence" value="ECO:0000318"/>
    <property type="project" value="GO_Central"/>
</dbReference>
<dbReference type="OMA" id="CEPMASE"/>
<feature type="domain" description="Cyclin-like" evidence="5">
    <location>
        <begin position="240"/>
        <end position="323"/>
    </location>
</feature>
<keyword evidence="3" id="KW-0131">Cell cycle</keyword>
<dbReference type="InterPro" id="IPR006671">
    <property type="entry name" value="Cyclin_N"/>
</dbReference>
<dbReference type="GO" id="GO:0051301">
    <property type="term" value="P:cell division"/>
    <property type="evidence" value="ECO:0007669"/>
    <property type="project" value="UniProtKB-KW"/>
</dbReference>
<keyword evidence="2 4" id="KW-0195">Cyclin</keyword>
<protein>
    <submittedName>
        <fullName evidence="7">G2/mitotic-specific cyclin-A-like Protein</fullName>
    </submittedName>
</protein>
<evidence type="ECO:0000256" key="2">
    <source>
        <dbReference type="ARBA" id="ARBA00023127"/>
    </source>
</evidence>
<keyword evidence="1" id="KW-0132">Cell division</keyword>
<dbReference type="SMART" id="SM01332">
    <property type="entry name" value="Cyclin_C"/>
    <property type="match status" value="1"/>
</dbReference>
<dbReference type="InterPro" id="IPR048258">
    <property type="entry name" value="Cyclins_cyclin-box"/>
</dbReference>
<reference evidence="7 8" key="1">
    <citation type="journal article" date="2008" name="Nature">
        <title>The genome of the model beetle and pest Tribolium castaneum.</title>
        <authorList>
            <consortium name="Tribolium Genome Sequencing Consortium"/>
            <person name="Richards S."/>
            <person name="Gibbs R.A."/>
            <person name="Weinstock G.M."/>
            <person name="Brown S.J."/>
            <person name="Denell R."/>
            <person name="Beeman R.W."/>
            <person name="Gibbs R."/>
            <person name="Beeman R.W."/>
            <person name="Brown S.J."/>
            <person name="Bucher G."/>
            <person name="Friedrich M."/>
            <person name="Grimmelikhuijzen C.J."/>
            <person name="Klingler M."/>
            <person name="Lorenzen M."/>
            <person name="Richards S."/>
            <person name="Roth S."/>
            <person name="Schroder R."/>
            <person name="Tautz D."/>
            <person name="Zdobnov E.M."/>
            <person name="Muzny D."/>
            <person name="Gibbs R.A."/>
            <person name="Weinstock G.M."/>
            <person name="Attaway T."/>
            <person name="Bell S."/>
            <person name="Buhay C.J."/>
            <person name="Chandrabose M.N."/>
            <person name="Chavez D."/>
            <person name="Clerk-Blankenburg K.P."/>
            <person name="Cree A."/>
            <person name="Dao M."/>
            <person name="Davis C."/>
            <person name="Chacko J."/>
            <person name="Dinh H."/>
            <person name="Dugan-Rocha S."/>
            <person name="Fowler G."/>
            <person name="Garner T.T."/>
            <person name="Garnes J."/>
            <person name="Gnirke A."/>
            <person name="Hawes A."/>
            <person name="Hernandez J."/>
            <person name="Hines S."/>
            <person name="Holder M."/>
            <person name="Hume J."/>
            <person name="Jhangiani S.N."/>
            <person name="Joshi V."/>
            <person name="Khan Z.M."/>
            <person name="Jackson L."/>
            <person name="Kovar C."/>
            <person name="Kowis A."/>
            <person name="Lee S."/>
            <person name="Lewis L.R."/>
            <person name="Margolis J."/>
            <person name="Morgan M."/>
            <person name="Nazareth L.V."/>
            <person name="Nguyen N."/>
            <person name="Okwuonu G."/>
            <person name="Parker D."/>
            <person name="Richards S."/>
            <person name="Ruiz S.J."/>
            <person name="Santibanez J."/>
            <person name="Savard J."/>
            <person name="Scherer S.E."/>
            <person name="Schneider B."/>
            <person name="Sodergren E."/>
            <person name="Tautz D."/>
            <person name="Vattahil S."/>
            <person name="Villasana D."/>
            <person name="White C.S."/>
            <person name="Wright R."/>
            <person name="Park Y."/>
            <person name="Beeman R.W."/>
            <person name="Lord J."/>
            <person name="Oppert B."/>
            <person name="Lorenzen M."/>
            <person name="Brown S."/>
            <person name="Wang L."/>
            <person name="Savard J."/>
            <person name="Tautz D."/>
            <person name="Richards S."/>
            <person name="Weinstock G."/>
            <person name="Gibbs R.A."/>
            <person name="Liu Y."/>
            <person name="Worley K."/>
            <person name="Weinstock G."/>
            <person name="Elsik C.G."/>
            <person name="Reese J.T."/>
            <person name="Elhaik E."/>
            <person name="Landan G."/>
            <person name="Graur D."/>
            <person name="Arensburger P."/>
            <person name="Atkinson P."/>
            <person name="Beeman R.W."/>
            <person name="Beidler J."/>
            <person name="Brown S.J."/>
            <person name="Demuth J.P."/>
            <person name="Drury D.W."/>
            <person name="Du Y.Z."/>
            <person name="Fujiwara H."/>
            <person name="Lorenzen M."/>
            <person name="Maselli V."/>
            <person name="Osanai M."/>
            <person name="Park Y."/>
            <person name="Robertson H.M."/>
            <person name="Tu Z."/>
            <person name="Wang J.J."/>
            <person name="Wang S."/>
            <person name="Richards S."/>
            <person name="Song H."/>
            <person name="Zhang L."/>
            <person name="Sodergren E."/>
            <person name="Werner D."/>
            <person name="Stanke M."/>
            <person name="Morgenstern B."/>
            <person name="Solovyev V."/>
            <person name="Kosarev P."/>
            <person name="Brown G."/>
            <person name="Chen H.C."/>
            <person name="Ermolaeva O."/>
            <person name="Hlavina W."/>
            <person name="Kapustin Y."/>
            <person name="Kiryutin B."/>
            <person name="Kitts P."/>
            <person name="Maglott D."/>
            <person name="Pruitt K."/>
            <person name="Sapojnikov V."/>
            <person name="Souvorov A."/>
            <person name="Mackey A.J."/>
            <person name="Waterhouse R.M."/>
            <person name="Wyder S."/>
            <person name="Zdobnov E.M."/>
            <person name="Zdobnov E.M."/>
            <person name="Wyder S."/>
            <person name="Kriventseva E.V."/>
            <person name="Kadowaki T."/>
            <person name="Bork P."/>
            <person name="Aranda M."/>
            <person name="Bao R."/>
            <person name="Beermann A."/>
            <person name="Berns N."/>
            <person name="Bolognesi R."/>
            <person name="Bonneton F."/>
            <person name="Bopp D."/>
            <person name="Brown S.J."/>
            <person name="Bucher G."/>
            <person name="Butts T."/>
            <person name="Chaumot A."/>
            <person name="Denell R.E."/>
            <person name="Ferrier D.E."/>
            <person name="Friedrich M."/>
            <person name="Gordon C.M."/>
            <person name="Jindra M."/>
            <person name="Klingler M."/>
            <person name="Lan Q."/>
            <person name="Lattorff H.M."/>
            <person name="Laudet V."/>
            <person name="von Levetsow C."/>
            <person name="Liu Z."/>
            <person name="Lutz R."/>
            <person name="Lynch J.A."/>
            <person name="da Fonseca R.N."/>
            <person name="Posnien N."/>
            <person name="Reuter R."/>
            <person name="Roth S."/>
            <person name="Savard J."/>
            <person name="Schinko J.B."/>
            <person name="Schmitt C."/>
            <person name="Schoppmeier M."/>
            <person name="Schroder R."/>
            <person name="Shippy T.D."/>
            <person name="Simonnet F."/>
            <person name="Marques-Souza H."/>
            <person name="Tautz D."/>
            <person name="Tomoyasu Y."/>
            <person name="Trauner J."/>
            <person name="Van der Zee M."/>
            <person name="Vervoort M."/>
            <person name="Wittkopp N."/>
            <person name="Wimmer E.A."/>
            <person name="Yang X."/>
            <person name="Jones A.K."/>
            <person name="Sattelle D.B."/>
            <person name="Ebert P.R."/>
            <person name="Nelson D."/>
            <person name="Scott J.G."/>
            <person name="Beeman R.W."/>
            <person name="Muthukrishnan S."/>
            <person name="Kramer K.J."/>
            <person name="Arakane Y."/>
            <person name="Beeman R.W."/>
            <person name="Zhu Q."/>
            <person name="Hogenkamp D."/>
            <person name="Dixit R."/>
            <person name="Oppert B."/>
            <person name="Jiang H."/>
            <person name="Zou Z."/>
            <person name="Marshall J."/>
            <person name="Elpidina E."/>
            <person name="Vinokurov K."/>
            <person name="Oppert C."/>
            <person name="Zou Z."/>
            <person name="Evans J."/>
            <person name="Lu Z."/>
            <person name="Zhao P."/>
            <person name="Sumathipala N."/>
            <person name="Altincicek B."/>
            <person name="Vilcinskas A."/>
            <person name="Williams M."/>
            <person name="Hultmark D."/>
            <person name="Hetru C."/>
            <person name="Jiang H."/>
            <person name="Grimmelikhuijzen C.J."/>
            <person name="Hauser F."/>
            <person name="Cazzamali G."/>
            <person name="Williamson M."/>
            <person name="Park Y."/>
            <person name="Li B."/>
            <person name="Tanaka Y."/>
            <person name="Predel R."/>
            <person name="Neupert S."/>
            <person name="Schachtner J."/>
            <person name="Verleyen P."/>
            <person name="Raible F."/>
            <person name="Bork P."/>
            <person name="Friedrich M."/>
            <person name="Walden K.K."/>
            <person name="Robertson H.M."/>
            <person name="Angeli S."/>
            <person name="Foret S."/>
            <person name="Bucher G."/>
            <person name="Schuetz S."/>
            <person name="Maleszka R."/>
            <person name="Wimmer E.A."/>
            <person name="Beeman R.W."/>
            <person name="Lorenzen M."/>
            <person name="Tomoyasu Y."/>
            <person name="Miller S.C."/>
            <person name="Grossmann D."/>
            <person name="Bucher G."/>
        </authorList>
    </citation>
    <scope>NUCLEOTIDE SEQUENCE [LARGE SCALE GENOMIC DNA]</scope>
    <source>
        <strain evidence="7 8">Georgia GA2</strain>
    </source>
</reference>
<dbReference type="HOGENOM" id="CLU_020695_2_4_1"/>
<evidence type="ECO:0000313" key="8">
    <source>
        <dbReference type="Proteomes" id="UP000007266"/>
    </source>
</evidence>
<dbReference type="InterPro" id="IPR046965">
    <property type="entry name" value="Cyclin_A/B-like"/>
</dbReference>
<dbReference type="AlphaFoldDB" id="D6WX89"/>
<evidence type="ECO:0000259" key="5">
    <source>
        <dbReference type="SMART" id="SM00385"/>
    </source>
</evidence>
<dbReference type="PIRSF" id="PIRSF001771">
    <property type="entry name" value="Cyclin_A_B_D_E"/>
    <property type="match status" value="1"/>
</dbReference>
<dbReference type="GO" id="GO:0005815">
    <property type="term" value="C:microtubule organizing center"/>
    <property type="evidence" value="ECO:0000318"/>
    <property type="project" value="GO_Central"/>
</dbReference>
<accession>D6WX89</accession>
<gene>
    <name evidence="7" type="primary">AUGUSTUS-3.0.2_05609</name>
    <name evidence="7" type="ORF">TcasGA2_TC005609</name>
</gene>
<dbReference type="STRING" id="7070.D6WX89"/>
<dbReference type="InterPro" id="IPR013763">
    <property type="entry name" value="Cyclin-like_dom"/>
</dbReference>
<dbReference type="PROSITE" id="PS00292">
    <property type="entry name" value="CYCLINS"/>
    <property type="match status" value="1"/>
</dbReference>
<dbReference type="GO" id="GO:0005737">
    <property type="term" value="C:cytoplasm"/>
    <property type="evidence" value="ECO:0000318"/>
    <property type="project" value="GO_Central"/>
</dbReference>
<dbReference type="Pfam" id="PF00134">
    <property type="entry name" value="Cyclin_N"/>
    <property type="match status" value="1"/>
</dbReference>
<proteinExistence type="inferred from homology"/>
<dbReference type="GO" id="GO:0005634">
    <property type="term" value="C:nucleus"/>
    <property type="evidence" value="ECO:0000318"/>
    <property type="project" value="GO_Central"/>
</dbReference>
<evidence type="ECO:0000259" key="6">
    <source>
        <dbReference type="SMART" id="SM01332"/>
    </source>
</evidence>
<dbReference type="Gene3D" id="1.10.472.10">
    <property type="entry name" value="Cyclin-like"/>
    <property type="match status" value="2"/>
</dbReference>
<name>D6WX89_TRICA</name>
<dbReference type="GO" id="GO:0000082">
    <property type="term" value="P:G1/S transition of mitotic cell cycle"/>
    <property type="evidence" value="ECO:0000318"/>
    <property type="project" value="GO_Central"/>
</dbReference>
<dbReference type="OrthoDB" id="5590282at2759"/>
<feature type="domain" description="Cyclin-like" evidence="5">
    <location>
        <begin position="143"/>
        <end position="227"/>
    </location>
</feature>
<feature type="domain" description="Cyclin C-terminal" evidence="6">
    <location>
        <begin position="236"/>
        <end position="354"/>
    </location>
</feature>
<dbReference type="InterPro" id="IPR036915">
    <property type="entry name" value="Cyclin-like_sf"/>
</dbReference>
<evidence type="ECO:0000256" key="4">
    <source>
        <dbReference type="RuleBase" id="RU000383"/>
    </source>
</evidence>
<dbReference type="KEGG" id="tca:662133"/>